<dbReference type="InterPro" id="IPR037765">
    <property type="entry name" value="C2B_Tricalbin"/>
</dbReference>
<protein>
    <recommendedName>
        <fullName evidence="17">Tricalbin-1</fullName>
    </recommendedName>
</protein>
<evidence type="ECO:0000256" key="1">
    <source>
        <dbReference type="ARBA" id="ARBA00004586"/>
    </source>
</evidence>
<feature type="compositionally biased region" description="Polar residues" evidence="11">
    <location>
        <begin position="1363"/>
        <end position="1372"/>
    </location>
</feature>
<evidence type="ECO:0000256" key="4">
    <source>
        <dbReference type="ARBA" id="ARBA00022692"/>
    </source>
</evidence>
<dbReference type="GO" id="GO:0061817">
    <property type="term" value="P:endoplasmic reticulum-plasma membrane tethering"/>
    <property type="evidence" value="ECO:0007669"/>
    <property type="project" value="InterPro"/>
</dbReference>
<feature type="compositionally biased region" description="Basic and acidic residues" evidence="11">
    <location>
        <begin position="44"/>
        <end position="76"/>
    </location>
</feature>
<evidence type="ECO:0000256" key="10">
    <source>
        <dbReference type="ARBA" id="ARBA00023136"/>
    </source>
</evidence>
<dbReference type="CDD" id="cd04052">
    <property type="entry name" value="C2B_Tricalbin-like"/>
    <property type="match status" value="1"/>
</dbReference>
<feature type="domain" description="C2" evidence="13">
    <location>
        <begin position="586"/>
        <end position="706"/>
    </location>
</feature>
<keyword evidence="6" id="KW-0256">Endoplasmic reticulum</keyword>
<proteinExistence type="predicted"/>
<reference evidence="15" key="1">
    <citation type="submission" date="2023-03" db="EMBL/GenBank/DDBJ databases">
        <title>Mating type loci evolution in Malassezia.</title>
        <authorList>
            <person name="Coelho M.A."/>
        </authorList>
    </citation>
    <scope>NUCLEOTIDE SEQUENCE</scope>
    <source>
        <strain evidence="15">CBS 11721</strain>
    </source>
</reference>
<dbReference type="InterPro" id="IPR017147">
    <property type="entry name" value="Tricalbin"/>
</dbReference>
<feature type="compositionally biased region" description="Polar residues" evidence="11">
    <location>
        <begin position="1337"/>
        <end position="1353"/>
    </location>
</feature>
<evidence type="ECO:0000256" key="12">
    <source>
        <dbReference type="SAM" id="Phobius"/>
    </source>
</evidence>
<gene>
    <name evidence="15" type="ORF">MCUN1_000729</name>
</gene>
<evidence type="ECO:0000313" key="16">
    <source>
        <dbReference type="Proteomes" id="UP001219933"/>
    </source>
</evidence>
<evidence type="ECO:0000256" key="9">
    <source>
        <dbReference type="ARBA" id="ARBA00023121"/>
    </source>
</evidence>
<dbReference type="GO" id="GO:0005789">
    <property type="term" value="C:endoplasmic reticulum membrane"/>
    <property type="evidence" value="ECO:0007669"/>
    <property type="project" value="UniProtKB-SubCell"/>
</dbReference>
<feature type="compositionally biased region" description="Low complexity" evidence="11">
    <location>
        <begin position="909"/>
        <end position="924"/>
    </location>
</feature>
<keyword evidence="9" id="KW-0446">Lipid-binding</keyword>
<feature type="transmembrane region" description="Helical" evidence="12">
    <location>
        <begin position="174"/>
        <end position="195"/>
    </location>
</feature>
<dbReference type="CDD" id="cd04045">
    <property type="entry name" value="C2C_Tricalbin-like"/>
    <property type="match status" value="1"/>
</dbReference>
<feature type="domain" description="C2" evidence="13">
    <location>
        <begin position="439"/>
        <end position="562"/>
    </location>
</feature>
<feature type="domain" description="C2" evidence="13">
    <location>
        <begin position="1138"/>
        <end position="1257"/>
    </location>
</feature>
<feature type="compositionally biased region" description="Basic and acidic residues" evidence="11">
    <location>
        <begin position="887"/>
        <end position="901"/>
    </location>
</feature>
<dbReference type="PANTHER" id="PTHR46980:SF2">
    <property type="entry name" value="TRICALBIN-1-RELATED"/>
    <property type="match status" value="1"/>
</dbReference>
<dbReference type="PROSITE" id="PS50004">
    <property type="entry name" value="C2"/>
    <property type="match status" value="4"/>
</dbReference>
<evidence type="ECO:0000256" key="3">
    <source>
        <dbReference type="ARBA" id="ARBA00022553"/>
    </source>
</evidence>
<dbReference type="PIRSF" id="PIRSF037232">
    <property type="entry name" value="Tricalbin"/>
    <property type="match status" value="1"/>
</dbReference>
<evidence type="ECO:0000256" key="11">
    <source>
        <dbReference type="SAM" id="MobiDB-lite"/>
    </source>
</evidence>
<dbReference type="InterPro" id="IPR037762">
    <property type="entry name" value="C2C_Tricalbin"/>
</dbReference>
<keyword evidence="2" id="KW-0813">Transport</keyword>
<dbReference type="GO" id="GO:0008289">
    <property type="term" value="F:lipid binding"/>
    <property type="evidence" value="ECO:0007669"/>
    <property type="project" value="UniProtKB-KW"/>
</dbReference>
<feature type="transmembrane region" description="Helical" evidence="12">
    <location>
        <begin position="202"/>
        <end position="221"/>
    </location>
</feature>
<accession>A0AAF0ENK6</accession>
<feature type="domain" description="C2" evidence="13">
    <location>
        <begin position="727"/>
        <end position="843"/>
    </location>
</feature>
<evidence type="ECO:0000256" key="6">
    <source>
        <dbReference type="ARBA" id="ARBA00022824"/>
    </source>
</evidence>
<feature type="region of interest" description="Disordered" evidence="11">
    <location>
        <begin position="1337"/>
        <end position="1390"/>
    </location>
</feature>
<dbReference type="InterPro" id="IPR037756">
    <property type="entry name" value="C2D_Tricalbin"/>
</dbReference>
<keyword evidence="10 12" id="KW-0472">Membrane</keyword>
<dbReference type="GO" id="GO:0071944">
    <property type="term" value="C:cell periphery"/>
    <property type="evidence" value="ECO:0007669"/>
    <property type="project" value="UniProtKB-ARBA"/>
</dbReference>
<feature type="domain" description="SMP-LTD" evidence="14">
    <location>
        <begin position="243"/>
        <end position="448"/>
    </location>
</feature>
<dbReference type="InterPro" id="IPR031468">
    <property type="entry name" value="SMP_LBD"/>
</dbReference>
<dbReference type="InterPro" id="IPR056910">
    <property type="entry name" value="TCB1-3_C2"/>
</dbReference>
<dbReference type="Pfam" id="PF00168">
    <property type="entry name" value="C2"/>
    <property type="match status" value="4"/>
</dbReference>
<evidence type="ECO:0000259" key="14">
    <source>
        <dbReference type="PROSITE" id="PS51847"/>
    </source>
</evidence>
<dbReference type="GO" id="GO:0006869">
    <property type="term" value="P:lipid transport"/>
    <property type="evidence" value="ECO:0007669"/>
    <property type="project" value="UniProtKB-KW"/>
</dbReference>
<evidence type="ECO:0000256" key="5">
    <source>
        <dbReference type="ARBA" id="ARBA00022737"/>
    </source>
</evidence>
<dbReference type="CDD" id="cd21678">
    <property type="entry name" value="SMP_TCB"/>
    <property type="match status" value="1"/>
</dbReference>
<keyword evidence="8" id="KW-0445">Lipid transport</keyword>
<evidence type="ECO:0000259" key="13">
    <source>
        <dbReference type="PROSITE" id="PS50004"/>
    </source>
</evidence>
<keyword evidence="16" id="KW-1185">Reference proteome</keyword>
<dbReference type="PROSITE" id="PS51847">
    <property type="entry name" value="SMP"/>
    <property type="match status" value="1"/>
</dbReference>
<dbReference type="SUPFAM" id="SSF49562">
    <property type="entry name" value="C2 domain (Calcium/lipid-binding domain, CaLB)"/>
    <property type="match status" value="4"/>
</dbReference>
<evidence type="ECO:0000256" key="7">
    <source>
        <dbReference type="ARBA" id="ARBA00022989"/>
    </source>
</evidence>
<dbReference type="EMBL" id="CP119877">
    <property type="protein sequence ID" value="WFD33903.1"/>
    <property type="molecule type" value="Genomic_DNA"/>
</dbReference>
<dbReference type="InterPro" id="IPR035892">
    <property type="entry name" value="C2_domain_sf"/>
</dbReference>
<keyword evidence="4 12" id="KW-0812">Transmembrane</keyword>
<feature type="region of interest" description="Disordered" evidence="11">
    <location>
        <begin position="1"/>
        <end position="76"/>
    </location>
</feature>
<sequence>MVSMSHLFHKDDKEVDPDEEVDQMNAELEAAGANPLDFGEDDSPEQKARKANKAKERLKPKGELREKQEQQKAEEEAKINRAIGVDAAHRKIRPNVSLKDLDTASRKRGQLSDGTLLPGGFPFGQPSVNVPDWYTVGWIGRSRALQGLSGLDLDISEQRVMDSTIVSTFVSDAYYGYFWSDGAAIAGAVIFTYIFTRLGGRLAALIIVLVSCGTFYCASIRRTRARVRDDITRQLAARRMETEHESAMWINNFLSRFWIIYEPVLSAMVIENVDATLKENTPSFLDSMRLSTFTLGTKAPIVDFVRTIPDTEDDVILMDWKFSFTPNDIEDLTVRQASRRINPRVVLSVRVGKGMVGAGLPILVEDMSFVGHIRIRMQLISNFPHVRMLDVSFMEPPSIDFVLKPIGGKTLGLDVASLPGLSGFIHNQIHAALGPMMYHPNQFSLNLEDMMSGTPLDSAIGVLKVVVLGAKNLENVQFTSEPPSAYVTLAVNDADAIEKTRIRKKNVSPVFRETKYLLLKDIQGILTLGVYNSNAPLPDMQLGMATFALQSLEERPDPGLIDAPVLYHGMQRGSLQYALTYFPVMKPEVAEDGVELPMPETNAGIMHFTLHQAKALEKNTIVPGEMSPKARVRLNGRVIKESATQRDTNEPVFEEVSEFLVMDRIGSVVTVEIIDDREEVDRMVIGTVNVRVDDLVQARSRKQDWFPIPRTSEGKVRMSVFWKPLVMAGSINGSASYRPPIGTAKFWIRGAEDVKNVEALMGGKSDPYALLRVNNVRVSGTTVVPDELDPVWNQVIYAPVHSINQSITLEVMDYQNSSADRSLGACEVRISELAEENVENRIVPYIGNGRRAHSEPLKQRSGQTKGTIDFEVEFLPAMNIQGSDFAEENREREASERRERGAAAQGDVAGEQPEEFGAAAGGAEADNDPIDGEVEEGDEENDFGGAQVSVEELLATPSGVIAFNLIDADIPVSRAQLEVAFDDAAWPALVTERRKGRDYKWDEVGEAVIRELDVSTVCMRIRIGMKDDDVIAEYMASTKDLLRSSIQGPTEITFTPVGNQAKLNIPRMDMPDMPNMPHMPEMPQDLASAGKMPVQMLTKGVTSVGKGASAVGGGVVNTVGGATGMSMPMEYKVRLSCRYIPLDVHLEPIESVVNQGILSIEVVSASGLRSADPNGKSDPFVIFTINGKKCGRSKTVKRTLDPVWNDPLEEVIIRSRLTHEHKFIVYDWDQVGDNDTLGQVTVNLAEIEPYETVERTYELGGKGAEPGSTLTVRYVFIPQYADNRTGKGGVMAANIANNVIGGIGKGVTGIGKGVGGIGKGVGGLGMDVGRSVRNVFQSKESRQSAENLEQSYDTNEDAGGDTLTHTTSNSDGPTGGKHSRSRLRNPFRRQ</sequence>
<dbReference type="CDD" id="cd04040">
    <property type="entry name" value="C2D_Tricalbin-like"/>
    <property type="match status" value="1"/>
</dbReference>
<dbReference type="InterPro" id="IPR000008">
    <property type="entry name" value="C2_dom"/>
</dbReference>
<dbReference type="Proteomes" id="UP001219933">
    <property type="component" value="Chromosome 1"/>
</dbReference>
<comment type="subcellular location">
    <subcellularLocation>
        <location evidence="1">Endoplasmic reticulum membrane</location>
    </subcellularLocation>
</comment>
<keyword evidence="7 12" id="KW-1133">Transmembrane helix</keyword>
<dbReference type="Pfam" id="PF25669">
    <property type="entry name" value="SMP_MUG190-like"/>
    <property type="match status" value="1"/>
</dbReference>
<dbReference type="SMART" id="SM00239">
    <property type="entry name" value="C2"/>
    <property type="match status" value="4"/>
</dbReference>
<keyword evidence="5" id="KW-0677">Repeat</keyword>
<dbReference type="InterPro" id="IPR052455">
    <property type="entry name" value="Tricalbin_domain"/>
</dbReference>
<organism evidence="15 16">
    <name type="scientific">Malassezia cuniculi</name>
    <dbReference type="NCBI Taxonomy" id="948313"/>
    <lineage>
        <taxon>Eukaryota</taxon>
        <taxon>Fungi</taxon>
        <taxon>Dikarya</taxon>
        <taxon>Basidiomycota</taxon>
        <taxon>Ustilaginomycotina</taxon>
        <taxon>Malasseziomycetes</taxon>
        <taxon>Malasseziales</taxon>
        <taxon>Malasseziaceae</taxon>
        <taxon>Malassezia</taxon>
    </lineage>
</organism>
<feature type="compositionally biased region" description="Acidic residues" evidence="11">
    <location>
        <begin position="925"/>
        <end position="942"/>
    </location>
</feature>
<evidence type="ECO:0000313" key="15">
    <source>
        <dbReference type="EMBL" id="WFD33903.1"/>
    </source>
</evidence>
<dbReference type="PANTHER" id="PTHR46980">
    <property type="entry name" value="TRICALBIN-1-RELATED"/>
    <property type="match status" value="1"/>
</dbReference>
<dbReference type="Pfam" id="PF24920">
    <property type="entry name" value="C2_TCB1"/>
    <property type="match status" value="1"/>
</dbReference>
<feature type="compositionally biased region" description="Basic residues" evidence="11">
    <location>
        <begin position="1377"/>
        <end position="1390"/>
    </location>
</feature>
<feature type="region of interest" description="Disordered" evidence="11">
    <location>
        <begin position="881"/>
        <end position="942"/>
    </location>
</feature>
<evidence type="ECO:0008006" key="17">
    <source>
        <dbReference type="Google" id="ProtNLM"/>
    </source>
</evidence>
<name>A0AAF0ENK6_9BASI</name>
<evidence type="ECO:0000256" key="8">
    <source>
        <dbReference type="ARBA" id="ARBA00023055"/>
    </source>
</evidence>
<evidence type="ECO:0000256" key="2">
    <source>
        <dbReference type="ARBA" id="ARBA00022448"/>
    </source>
</evidence>
<dbReference type="Gene3D" id="2.60.40.150">
    <property type="entry name" value="C2 domain"/>
    <property type="match status" value="4"/>
</dbReference>
<keyword evidence="3" id="KW-0597">Phosphoprotein</keyword>